<evidence type="ECO:0008006" key="21">
    <source>
        <dbReference type="Google" id="ProtNLM"/>
    </source>
</evidence>
<feature type="compositionally biased region" description="Polar residues" evidence="14">
    <location>
        <begin position="493"/>
        <end position="511"/>
    </location>
</feature>
<evidence type="ECO:0000259" key="17">
    <source>
        <dbReference type="PROSITE" id="PS50922"/>
    </source>
</evidence>
<dbReference type="PRINTS" id="PR00503">
    <property type="entry name" value="BROMODOMAIN"/>
</dbReference>
<feature type="compositionally biased region" description="Low complexity" evidence="14">
    <location>
        <begin position="442"/>
        <end position="454"/>
    </location>
</feature>
<keyword evidence="7" id="KW-0175">Coiled coil</keyword>
<keyword evidence="6" id="KW-0805">Transcription regulation</keyword>
<feature type="region of interest" description="Disordered" evidence="14">
    <location>
        <begin position="554"/>
        <end position="619"/>
    </location>
</feature>
<feature type="compositionally biased region" description="Basic and acidic residues" evidence="14">
    <location>
        <begin position="707"/>
        <end position="717"/>
    </location>
</feature>
<dbReference type="PANTHER" id="PTHR46136:SF32">
    <property type="entry name" value="TRANSCRIPTION FACTOR GTE8"/>
    <property type="match status" value="1"/>
</dbReference>
<keyword evidence="8 12" id="KW-0103">Bromodomain</keyword>
<dbReference type="PANTHER" id="PTHR46136">
    <property type="entry name" value="TRANSCRIPTION FACTOR GTE8"/>
    <property type="match status" value="1"/>
</dbReference>
<gene>
    <name evidence="19" type="ORF">AARE701A_LOCUS12099</name>
</gene>
<feature type="region of interest" description="Disordered" evidence="14">
    <location>
        <begin position="1"/>
        <end position="43"/>
    </location>
</feature>
<dbReference type="SMART" id="SM00724">
    <property type="entry name" value="TLC"/>
    <property type="match status" value="1"/>
</dbReference>
<feature type="domain" description="Bromo" evidence="16">
    <location>
        <begin position="188"/>
        <end position="260"/>
    </location>
</feature>
<evidence type="ECO:0000256" key="14">
    <source>
        <dbReference type="SAM" id="MobiDB-lite"/>
    </source>
</evidence>
<dbReference type="PROSITE" id="PS50014">
    <property type="entry name" value="BROMODOMAIN_2"/>
    <property type="match status" value="1"/>
</dbReference>
<evidence type="ECO:0000256" key="1">
    <source>
        <dbReference type="ARBA" id="ARBA00004123"/>
    </source>
</evidence>
<evidence type="ECO:0000256" key="11">
    <source>
        <dbReference type="ARBA" id="ARBA00023242"/>
    </source>
</evidence>
<feature type="transmembrane region" description="Helical" evidence="15">
    <location>
        <begin position="984"/>
        <end position="1011"/>
    </location>
</feature>
<evidence type="ECO:0000259" key="18">
    <source>
        <dbReference type="PROSITE" id="PS51525"/>
    </source>
</evidence>
<dbReference type="FunFam" id="1.20.1270.220:FF:000003">
    <property type="entry name" value="Global transcription factor group E8"/>
    <property type="match status" value="1"/>
</dbReference>
<feature type="transmembrane region" description="Helical" evidence="15">
    <location>
        <begin position="949"/>
        <end position="972"/>
    </location>
</feature>
<evidence type="ECO:0000256" key="13">
    <source>
        <dbReference type="PROSITE-ProRule" id="PRU00205"/>
    </source>
</evidence>
<proteinExistence type="predicted"/>
<dbReference type="Gene3D" id="1.20.1270.220">
    <property type="match status" value="1"/>
</dbReference>
<comment type="subcellular location">
    <subcellularLocation>
        <location evidence="2">Membrane</location>
        <topology evidence="2">Multi-pass membrane protein</topology>
    </subcellularLocation>
    <subcellularLocation>
        <location evidence="1">Nucleus</location>
    </subcellularLocation>
</comment>
<dbReference type="SUPFAM" id="SSF47370">
    <property type="entry name" value="Bromodomain"/>
    <property type="match status" value="1"/>
</dbReference>
<accession>A0A8S2AFT2</accession>
<evidence type="ECO:0000256" key="8">
    <source>
        <dbReference type="ARBA" id="ARBA00023117"/>
    </source>
</evidence>
<feature type="region of interest" description="Disordered" evidence="14">
    <location>
        <begin position="431"/>
        <end position="527"/>
    </location>
</feature>
<dbReference type="Pfam" id="PF00439">
    <property type="entry name" value="Bromodomain"/>
    <property type="match status" value="1"/>
</dbReference>
<feature type="compositionally biased region" description="Basic and acidic residues" evidence="14">
    <location>
        <begin position="479"/>
        <end position="489"/>
    </location>
</feature>
<evidence type="ECO:0000256" key="6">
    <source>
        <dbReference type="ARBA" id="ARBA00023015"/>
    </source>
</evidence>
<sequence length="1023" mass="113083">MVESAAFPGGYYRNTFEAPDESEGSGSSAQIDTEVTASENSSTPARKCIMLNSNDEDPYGVQRQVISLYNMSQSERKDLINRLKLELEQTKIVIRNAELQRMNPAAVSSTSDRVGFNTAQKLSSRVSNSKKTSDFAMGSGKKVRHQTGSSRGWNRGTSGKFESSKESMTSTTNITLMKQCDTLLKKLWSHPHSWVFQAPVDVVKLNIPDYLTIIKHPMDLGTVKKNLASGVYSSPHEFAADVRLTFTNAMTYNPPGHDVHIMGDILSKLFEARWKTIEKKLPACSMQTLPVITLEPNDERKAAISVPPAKKRKMASPVRESVPEPVKQLMTAEERHRLGRQLESLLDELPAHIIDFLKKHSSNGGEIAEDEIEIDIDVLSDEVLVTLRNLLDEYIQNKEAKQSNVEPCEIELINGSGPSNSSLQRGNELADEYVGGNEPPISRSSSDSDSGSSEDQSDDAKPMVQVDSSKMPETANSEAQRDENTRIDDLFGGSQSTGALEQMDICSQQKPSSDESDIQHEGNILETPVSSEKRYRAALLKNRFADIILKAREKPLPQNGIKGDPERLRKEREELELQKKKEKARLQAEAKAAEDARRQAEAEAAAEAAAEAKRKRELEREAARQALLKMEKTVEINENSRFLEDLEMLSSSAPEQLPSSADETSPERPLDALGSFNLRGSNPLEQLGLYMKQDDDEEEPEAPSVPKSDETSTERPLDALGSFNLGESNPLEQLGLYMKQDDDDEEEPEAPAVPKPDETSPERPLDAFGSFNLKGSNPLEQLGLYMKQDDDEEPEAPAIPNLTNDVEEETRPLASSCLISLLHGVSAVVLATNALLSDPNRGFSSVNTRSQNSVLDFSSAYFLADLVHLAVFPSPAGGDSLFAAHHAAVLFVFLTCRYMVAHGACALLALLVVAEATSACQNTWTLADARGKDAPLAVSLHRSVTVPFYASYSVCRCVIAPLLIVKMTWFYVSGGADDVIPRWVWVSWTVVIVTAVTVSILWIWNLWVLFFQERYSKFTKKVK</sequence>
<feature type="region of interest" description="Disordered" evidence="14">
    <location>
        <begin position="120"/>
        <end position="168"/>
    </location>
</feature>
<feature type="region of interest" description="Disordered" evidence="14">
    <location>
        <begin position="647"/>
        <end position="772"/>
    </location>
</feature>
<name>A0A8S2AFT2_ARAAE</name>
<dbReference type="InterPro" id="IPR006634">
    <property type="entry name" value="TLC-dom"/>
</dbReference>
<reference evidence="19" key="1">
    <citation type="submission" date="2021-01" db="EMBL/GenBank/DDBJ databases">
        <authorList>
            <person name="Bezrukov I."/>
        </authorList>
    </citation>
    <scope>NUCLEOTIDE SEQUENCE</scope>
</reference>
<feature type="compositionally biased region" description="Basic and acidic residues" evidence="14">
    <location>
        <begin position="563"/>
        <end position="601"/>
    </location>
</feature>
<protein>
    <recommendedName>
        <fullName evidence="21">Transcription factor GTE8</fullName>
    </recommendedName>
</protein>
<dbReference type="SMART" id="SM00297">
    <property type="entry name" value="BROMO"/>
    <property type="match status" value="1"/>
</dbReference>
<feature type="compositionally biased region" description="Basic and acidic residues" evidence="14">
    <location>
        <begin position="610"/>
        <end position="619"/>
    </location>
</feature>
<feature type="domain" description="TLC" evidence="17">
    <location>
        <begin position="809"/>
        <end position="1015"/>
    </location>
</feature>
<keyword evidence="10" id="KW-0804">Transcription</keyword>
<dbReference type="InterPro" id="IPR052442">
    <property type="entry name" value="Env_Response_Regulator"/>
</dbReference>
<evidence type="ECO:0000313" key="20">
    <source>
        <dbReference type="Proteomes" id="UP000682877"/>
    </source>
</evidence>
<feature type="transmembrane region" description="Helical" evidence="15">
    <location>
        <begin position="888"/>
        <end position="913"/>
    </location>
</feature>
<dbReference type="Pfam" id="PF03798">
    <property type="entry name" value="TRAM_LAG1_CLN8"/>
    <property type="match status" value="1"/>
</dbReference>
<evidence type="ECO:0000256" key="3">
    <source>
        <dbReference type="ARBA" id="ARBA00022553"/>
    </source>
</evidence>
<feature type="compositionally biased region" description="Polar residues" evidence="14">
    <location>
        <begin position="649"/>
        <end position="663"/>
    </location>
</feature>
<keyword evidence="11" id="KW-0539">Nucleus</keyword>
<evidence type="ECO:0000256" key="5">
    <source>
        <dbReference type="ARBA" id="ARBA00022989"/>
    </source>
</evidence>
<evidence type="ECO:0000256" key="12">
    <source>
        <dbReference type="PROSITE-ProRule" id="PRU00035"/>
    </source>
</evidence>
<dbReference type="PROSITE" id="PS51525">
    <property type="entry name" value="NET"/>
    <property type="match status" value="1"/>
</dbReference>
<feature type="compositionally biased region" description="Polar residues" evidence="14">
    <location>
        <begin position="146"/>
        <end position="168"/>
    </location>
</feature>
<feature type="domain" description="NET" evidence="18">
    <location>
        <begin position="320"/>
        <end position="402"/>
    </location>
</feature>
<evidence type="ECO:0000256" key="9">
    <source>
        <dbReference type="ARBA" id="ARBA00023136"/>
    </source>
</evidence>
<keyword evidence="5 15" id="KW-1133">Transmembrane helix</keyword>
<keyword evidence="9 13" id="KW-0472">Membrane</keyword>
<organism evidence="19 20">
    <name type="scientific">Arabidopsis arenosa</name>
    <name type="common">Sand rock-cress</name>
    <name type="synonym">Cardaminopsis arenosa</name>
    <dbReference type="NCBI Taxonomy" id="38785"/>
    <lineage>
        <taxon>Eukaryota</taxon>
        <taxon>Viridiplantae</taxon>
        <taxon>Streptophyta</taxon>
        <taxon>Embryophyta</taxon>
        <taxon>Tracheophyta</taxon>
        <taxon>Spermatophyta</taxon>
        <taxon>Magnoliopsida</taxon>
        <taxon>eudicotyledons</taxon>
        <taxon>Gunneridae</taxon>
        <taxon>Pentapetalae</taxon>
        <taxon>rosids</taxon>
        <taxon>malvids</taxon>
        <taxon>Brassicales</taxon>
        <taxon>Brassicaceae</taxon>
        <taxon>Camelineae</taxon>
        <taxon>Arabidopsis</taxon>
    </lineage>
</organism>
<dbReference type="GO" id="GO:0016020">
    <property type="term" value="C:membrane"/>
    <property type="evidence" value="ECO:0007669"/>
    <property type="project" value="UniProtKB-SubCell"/>
</dbReference>
<dbReference type="GO" id="GO:0005634">
    <property type="term" value="C:nucleus"/>
    <property type="evidence" value="ECO:0007669"/>
    <property type="project" value="UniProtKB-SubCell"/>
</dbReference>
<dbReference type="Proteomes" id="UP000682877">
    <property type="component" value="Chromosome 5"/>
</dbReference>
<dbReference type="CDD" id="cd05506">
    <property type="entry name" value="Bromo_plant1"/>
    <property type="match status" value="1"/>
</dbReference>
<dbReference type="InterPro" id="IPR037377">
    <property type="entry name" value="GTE_bromo"/>
</dbReference>
<feature type="compositionally biased region" description="Polar residues" evidence="14">
    <location>
        <begin position="120"/>
        <end position="130"/>
    </location>
</feature>
<dbReference type="InterPro" id="IPR038336">
    <property type="entry name" value="NET_sf"/>
</dbReference>
<dbReference type="Gene3D" id="1.20.920.10">
    <property type="entry name" value="Bromodomain-like"/>
    <property type="match status" value="1"/>
</dbReference>
<evidence type="ECO:0000256" key="2">
    <source>
        <dbReference type="ARBA" id="ARBA00004141"/>
    </source>
</evidence>
<keyword evidence="3" id="KW-0597">Phosphoprotein</keyword>
<dbReference type="InterPro" id="IPR036427">
    <property type="entry name" value="Bromodomain-like_sf"/>
</dbReference>
<evidence type="ECO:0000256" key="4">
    <source>
        <dbReference type="ARBA" id="ARBA00022692"/>
    </source>
</evidence>
<dbReference type="InterPro" id="IPR001487">
    <property type="entry name" value="Bromodomain"/>
</dbReference>
<dbReference type="PROSITE" id="PS50922">
    <property type="entry name" value="TLC"/>
    <property type="match status" value="1"/>
</dbReference>
<dbReference type="FunFam" id="1.20.920.10:FF:000050">
    <property type="entry name" value="Transcription factor GTE4"/>
    <property type="match status" value="1"/>
</dbReference>
<dbReference type="Pfam" id="PF17035">
    <property type="entry name" value="BET"/>
    <property type="match status" value="1"/>
</dbReference>
<keyword evidence="4 13" id="KW-0812">Transmembrane</keyword>
<dbReference type="EMBL" id="LR999455">
    <property type="protein sequence ID" value="CAE6069287.1"/>
    <property type="molecule type" value="Genomic_DNA"/>
</dbReference>
<keyword evidence="20" id="KW-1185">Reference proteome</keyword>
<evidence type="ECO:0000256" key="7">
    <source>
        <dbReference type="ARBA" id="ARBA00023054"/>
    </source>
</evidence>
<feature type="compositionally biased region" description="Basic and acidic residues" evidence="14">
    <location>
        <begin position="755"/>
        <end position="765"/>
    </location>
</feature>
<dbReference type="InterPro" id="IPR027353">
    <property type="entry name" value="NET_dom"/>
</dbReference>
<evidence type="ECO:0000256" key="15">
    <source>
        <dbReference type="SAM" id="Phobius"/>
    </source>
</evidence>
<evidence type="ECO:0000259" key="16">
    <source>
        <dbReference type="PROSITE" id="PS50014"/>
    </source>
</evidence>
<feature type="compositionally biased region" description="Polar residues" evidence="14">
    <location>
        <begin position="24"/>
        <end position="43"/>
    </location>
</feature>
<dbReference type="AlphaFoldDB" id="A0A8S2AFT2"/>
<evidence type="ECO:0000256" key="10">
    <source>
        <dbReference type="ARBA" id="ARBA00023163"/>
    </source>
</evidence>
<evidence type="ECO:0000313" key="19">
    <source>
        <dbReference type="EMBL" id="CAE6069287.1"/>
    </source>
</evidence>